<organism evidence="2 3">
    <name type="scientific">Brachionus plicatilis</name>
    <name type="common">Marine rotifer</name>
    <name type="synonym">Brachionus muelleri</name>
    <dbReference type="NCBI Taxonomy" id="10195"/>
    <lineage>
        <taxon>Eukaryota</taxon>
        <taxon>Metazoa</taxon>
        <taxon>Spiralia</taxon>
        <taxon>Gnathifera</taxon>
        <taxon>Rotifera</taxon>
        <taxon>Eurotatoria</taxon>
        <taxon>Monogononta</taxon>
        <taxon>Pseudotrocha</taxon>
        <taxon>Ploima</taxon>
        <taxon>Brachionidae</taxon>
        <taxon>Brachionus</taxon>
    </lineage>
</organism>
<dbReference type="AlphaFoldDB" id="A0A3M7QJH2"/>
<accession>A0A3M7QJH2</accession>
<proteinExistence type="predicted"/>
<evidence type="ECO:0000313" key="2">
    <source>
        <dbReference type="EMBL" id="RNA11284.1"/>
    </source>
</evidence>
<protein>
    <submittedName>
        <fullName evidence="2">Uncharacterized protein</fullName>
    </submittedName>
</protein>
<gene>
    <name evidence="2" type="ORF">BpHYR1_016963</name>
</gene>
<dbReference type="Proteomes" id="UP000276133">
    <property type="component" value="Unassembled WGS sequence"/>
</dbReference>
<reference evidence="2 3" key="1">
    <citation type="journal article" date="2018" name="Sci. Rep.">
        <title>Genomic signatures of local adaptation to the degree of environmental predictability in rotifers.</title>
        <authorList>
            <person name="Franch-Gras L."/>
            <person name="Hahn C."/>
            <person name="Garcia-Roger E.M."/>
            <person name="Carmona M.J."/>
            <person name="Serra M."/>
            <person name="Gomez A."/>
        </authorList>
    </citation>
    <scope>NUCLEOTIDE SEQUENCE [LARGE SCALE GENOMIC DNA]</scope>
    <source>
        <strain evidence="2">HYR1</strain>
    </source>
</reference>
<sequence length="160" mass="18056">MFNEIGSSAPLLTKTPAILILYDKFTRGSLHIFILLIAPHVRVACGIKTLHIIRVRQNNASCFSSIEEYTSFLDMFNQSVSVSNCSPVLSDPFVKTTSESFKGVEMAQMKYRIDKQHHLSSKPFLLKMTTNPSANIKKRKSRCGSHCNREKPSYLNSNDL</sequence>
<dbReference type="EMBL" id="REGN01005995">
    <property type="protein sequence ID" value="RNA11284.1"/>
    <property type="molecule type" value="Genomic_DNA"/>
</dbReference>
<comment type="caution">
    <text evidence="2">The sequence shown here is derived from an EMBL/GenBank/DDBJ whole genome shotgun (WGS) entry which is preliminary data.</text>
</comment>
<feature type="region of interest" description="Disordered" evidence="1">
    <location>
        <begin position="136"/>
        <end position="160"/>
    </location>
</feature>
<evidence type="ECO:0000256" key="1">
    <source>
        <dbReference type="SAM" id="MobiDB-lite"/>
    </source>
</evidence>
<evidence type="ECO:0000313" key="3">
    <source>
        <dbReference type="Proteomes" id="UP000276133"/>
    </source>
</evidence>
<name>A0A3M7QJH2_BRAPC</name>
<keyword evidence="3" id="KW-1185">Reference proteome</keyword>